<sequence>MEPGATVARARGARLAGGHMGSARISCVSGCSCAEQVVEAHISERVSQVLHLRHMTVPAGVLEELVARLTGLQQLDLSHCGLAALPTAVAKLSRLTDLHLNYNRLSKLPAGFSALTRLTDLGLSHNPQLRALPPGITRLARLQCLAWSVSFATPQPPPAQLAWLAALNDLALHGTTHFAEWARAQGILWPSNRTMYY</sequence>
<evidence type="ECO:0000256" key="3">
    <source>
        <dbReference type="ARBA" id="ARBA00022737"/>
    </source>
</evidence>
<organism evidence="4 5">
    <name type="scientific">Tetrabaena socialis</name>
    <dbReference type="NCBI Taxonomy" id="47790"/>
    <lineage>
        <taxon>Eukaryota</taxon>
        <taxon>Viridiplantae</taxon>
        <taxon>Chlorophyta</taxon>
        <taxon>core chlorophytes</taxon>
        <taxon>Chlorophyceae</taxon>
        <taxon>CS clade</taxon>
        <taxon>Chlamydomonadales</taxon>
        <taxon>Tetrabaenaceae</taxon>
        <taxon>Tetrabaena</taxon>
    </lineage>
</organism>
<dbReference type="Pfam" id="PF13855">
    <property type="entry name" value="LRR_8"/>
    <property type="match status" value="1"/>
</dbReference>
<accession>A0A2J7ZWU4</accession>
<evidence type="ECO:0000256" key="2">
    <source>
        <dbReference type="ARBA" id="ARBA00022614"/>
    </source>
</evidence>
<dbReference type="SUPFAM" id="SSF52058">
    <property type="entry name" value="L domain-like"/>
    <property type="match status" value="1"/>
</dbReference>
<name>A0A2J7ZWU4_9CHLO</name>
<comment type="caution">
    <text evidence="4">The sequence shown here is derived from an EMBL/GenBank/DDBJ whole genome shotgun (WGS) entry which is preliminary data.</text>
</comment>
<protein>
    <submittedName>
        <fullName evidence="4">Protein lap4</fullName>
    </submittedName>
</protein>
<evidence type="ECO:0000313" key="4">
    <source>
        <dbReference type="EMBL" id="PNH04728.1"/>
    </source>
</evidence>
<dbReference type="InterPro" id="IPR032675">
    <property type="entry name" value="LRR_dom_sf"/>
</dbReference>
<evidence type="ECO:0000256" key="1">
    <source>
        <dbReference type="ARBA" id="ARBA00004430"/>
    </source>
</evidence>
<dbReference type="PANTHER" id="PTHR48051:SF1">
    <property type="entry name" value="RAS SUPPRESSOR PROTEIN 1"/>
    <property type="match status" value="1"/>
</dbReference>
<gene>
    <name evidence="4" type="ORF">TSOC_009039</name>
</gene>
<dbReference type="AlphaFoldDB" id="A0A2J7ZWU4"/>
<reference evidence="4 5" key="1">
    <citation type="journal article" date="2017" name="Mol. Biol. Evol.">
        <title>The 4-celled Tetrabaena socialis nuclear genome reveals the essential components for genetic control of cell number at the origin of multicellularity in the volvocine lineage.</title>
        <authorList>
            <person name="Featherston J."/>
            <person name="Arakaki Y."/>
            <person name="Hanschen E.R."/>
            <person name="Ferris P.J."/>
            <person name="Michod R.E."/>
            <person name="Olson B.J.S.C."/>
            <person name="Nozaki H."/>
            <person name="Durand P.M."/>
        </authorList>
    </citation>
    <scope>NUCLEOTIDE SEQUENCE [LARGE SCALE GENOMIC DNA]</scope>
    <source>
        <strain evidence="4 5">NIES-571</strain>
    </source>
</reference>
<dbReference type="OrthoDB" id="533707at2759"/>
<dbReference type="InterPro" id="IPR050216">
    <property type="entry name" value="LRR_domain-containing"/>
</dbReference>
<keyword evidence="2" id="KW-0433">Leucine-rich repeat</keyword>
<dbReference type="InterPro" id="IPR003591">
    <property type="entry name" value="Leu-rich_rpt_typical-subtyp"/>
</dbReference>
<dbReference type="Gene3D" id="3.80.10.10">
    <property type="entry name" value="Ribonuclease Inhibitor"/>
    <property type="match status" value="1"/>
</dbReference>
<keyword evidence="3" id="KW-0677">Repeat</keyword>
<evidence type="ECO:0000313" key="5">
    <source>
        <dbReference type="Proteomes" id="UP000236333"/>
    </source>
</evidence>
<dbReference type="Proteomes" id="UP000236333">
    <property type="component" value="Unassembled WGS sequence"/>
</dbReference>
<dbReference type="GO" id="GO:0005930">
    <property type="term" value="C:axoneme"/>
    <property type="evidence" value="ECO:0007669"/>
    <property type="project" value="UniProtKB-SubCell"/>
</dbReference>
<comment type="subcellular location">
    <subcellularLocation>
        <location evidence="1">Cytoplasm</location>
        <location evidence="1">Cytoskeleton</location>
        <location evidence="1">Cilium axoneme</location>
    </subcellularLocation>
</comment>
<keyword evidence="5" id="KW-1185">Reference proteome</keyword>
<dbReference type="EMBL" id="PGGS01000364">
    <property type="protein sequence ID" value="PNH04728.1"/>
    <property type="molecule type" value="Genomic_DNA"/>
</dbReference>
<dbReference type="SMART" id="SM00369">
    <property type="entry name" value="LRR_TYP"/>
    <property type="match status" value="3"/>
</dbReference>
<dbReference type="PANTHER" id="PTHR48051">
    <property type="match status" value="1"/>
</dbReference>
<proteinExistence type="predicted"/>
<dbReference type="InterPro" id="IPR001611">
    <property type="entry name" value="Leu-rich_rpt"/>
</dbReference>